<reference evidence="4" key="1">
    <citation type="journal article" date="2013" name="Nature">
        <title>Pan genome of the phytoplankton Emiliania underpins its global distribution.</title>
        <authorList>
            <person name="Read B.A."/>
            <person name="Kegel J."/>
            <person name="Klute M.J."/>
            <person name="Kuo A."/>
            <person name="Lefebvre S.C."/>
            <person name="Maumus F."/>
            <person name="Mayer C."/>
            <person name="Miller J."/>
            <person name="Monier A."/>
            <person name="Salamov A."/>
            <person name="Young J."/>
            <person name="Aguilar M."/>
            <person name="Claverie J.M."/>
            <person name="Frickenhaus S."/>
            <person name="Gonzalez K."/>
            <person name="Herman E.K."/>
            <person name="Lin Y.C."/>
            <person name="Napier J."/>
            <person name="Ogata H."/>
            <person name="Sarno A.F."/>
            <person name="Shmutz J."/>
            <person name="Schroeder D."/>
            <person name="de Vargas C."/>
            <person name="Verret F."/>
            <person name="von Dassow P."/>
            <person name="Valentin K."/>
            <person name="Van de Peer Y."/>
            <person name="Wheeler G."/>
            <person name="Dacks J.B."/>
            <person name="Delwiche C.F."/>
            <person name="Dyhrman S.T."/>
            <person name="Glockner G."/>
            <person name="John U."/>
            <person name="Richards T."/>
            <person name="Worden A.Z."/>
            <person name="Zhang X."/>
            <person name="Grigoriev I.V."/>
            <person name="Allen A.E."/>
            <person name="Bidle K."/>
            <person name="Borodovsky M."/>
            <person name="Bowler C."/>
            <person name="Brownlee C."/>
            <person name="Cock J.M."/>
            <person name="Elias M."/>
            <person name="Gladyshev V.N."/>
            <person name="Groth M."/>
            <person name="Guda C."/>
            <person name="Hadaegh A."/>
            <person name="Iglesias-Rodriguez M.D."/>
            <person name="Jenkins J."/>
            <person name="Jones B.M."/>
            <person name="Lawson T."/>
            <person name="Leese F."/>
            <person name="Lindquist E."/>
            <person name="Lobanov A."/>
            <person name="Lomsadze A."/>
            <person name="Malik S.B."/>
            <person name="Marsh M.E."/>
            <person name="Mackinder L."/>
            <person name="Mock T."/>
            <person name="Mueller-Roeber B."/>
            <person name="Pagarete A."/>
            <person name="Parker M."/>
            <person name="Probert I."/>
            <person name="Quesneville H."/>
            <person name="Raines C."/>
            <person name="Rensing S.A."/>
            <person name="Riano-Pachon D.M."/>
            <person name="Richier S."/>
            <person name="Rokitta S."/>
            <person name="Shiraiwa Y."/>
            <person name="Soanes D.M."/>
            <person name="van der Giezen M."/>
            <person name="Wahlund T.M."/>
            <person name="Williams B."/>
            <person name="Wilson W."/>
            <person name="Wolfe G."/>
            <person name="Wurch L.L."/>
        </authorList>
    </citation>
    <scope>NUCLEOTIDE SEQUENCE</scope>
</reference>
<dbReference type="EnsemblProtists" id="EOD34510">
    <property type="protein sequence ID" value="EOD34510"/>
    <property type="gene ID" value="EMIHUDRAFT_122768"/>
</dbReference>
<organism evidence="3 4">
    <name type="scientific">Emiliania huxleyi (strain CCMP1516)</name>
    <dbReference type="NCBI Taxonomy" id="280463"/>
    <lineage>
        <taxon>Eukaryota</taxon>
        <taxon>Haptista</taxon>
        <taxon>Haptophyta</taxon>
        <taxon>Prymnesiophyceae</taxon>
        <taxon>Isochrysidales</taxon>
        <taxon>Noelaerhabdaceae</taxon>
        <taxon>Emiliania</taxon>
    </lineage>
</organism>
<evidence type="ECO:0000313" key="4">
    <source>
        <dbReference type="Proteomes" id="UP000013827"/>
    </source>
</evidence>
<name>A0A0D3KFH5_EMIH1</name>
<dbReference type="GO" id="GO:0071949">
    <property type="term" value="F:FAD binding"/>
    <property type="evidence" value="ECO:0007669"/>
    <property type="project" value="InterPro"/>
</dbReference>
<dbReference type="PANTHER" id="PTHR43762">
    <property type="entry name" value="L-GULONOLACTONE OXIDASE"/>
    <property type="match status" value="1"/>
</dbReference>
<dbReference type="InterPro" id="IPR010031">
    <property type="entry name" value="FAD_lactone_oxidase-like"/>
</dbReference>
<dbReference type="PROSITE" id="PS51387">
    <property type="entry name" value="FAD_PCMH"/>
    <property type="match status" value="1"/>
</dbReference>
<keyword evidence="4" id="KW-1185">Reference proteome</keyword>
<dbReference type="Proteomes" id="UP000013827">
    <property type="component" value="Unassembled WGS sequence"/>
</dbReference>
<dbReference type="InterPro" id="IPR016169">
    <property type="entry name" value="FAD-bd_PCMH_sub2"/>
</dbReference>
<dbReference type="KEGG" id="ehx:EMIHUDRAFT_122768"/>
<feature type="domain" description="FAD-binding PCMH-type" evidence="2">
    <location>
        <begin position="43"/>
        <end position="248"/>
    </location>
</feature>
<dbReference type="SUPFAM" id="SSF56176">
    <property type="entry name" value="FAD-binding/transporter-associated domain-like"/>
    <property type="match status" value="1"/>
</dbReference>
<dbReference type="InterPro" id="IPR016166">
    <property type="entry name" value="FAD-bd_PCMH"/>
</dbReference>
<dbReference type="InterPro" id="IPR006094">
    <property type="entry name" value="Oxid_FAD_bind_N"/>
</dbReference>
<dbReference type="PaxDb" id="2903-EOD34510"/>
<dbReference type="RefSeq" id="XP_005786939.1">
    <property type="nucleotide sequence ID" value="XM_005786882.1"/>
</dbReference>
<feature type="chain" id="PRO_5044291792" description="FAD-binding PCMH-type domain-containing protein" evidence="1">
    <location>
        <begin position="19"/>
        <end position="278"/>
    </location>
</feature>
<proteinExistence type="predicted"/>
<dbReference type="PANTHER" id="PTHR43762:SF5">
    <property type="entry name" value="FAD-BINDING PCMH-TYPE DOMAIN-CONTAINING PROTEIN"/>
    <property type="match status" value="1"/>
</dbReference>
<dbReference type="InterPro" id="IPR036318">
    <property type="entry name" value="FAD-bd_PCMH-like_sf"/>
</dbReference>
<dbReference type="GO" id="GO:0016899">
    <property type="term" value="F:oxidoreductase activity, acting on the CH-OH group of donors, oxygen as acceptor"/>
    <property type="evidence" value="ECO:0007669"/>
    <property type="project" value="InterPro"/>
</dbReference>
<feature type="signal peptide" evidence="1">
    <location>
        <begin position="1"/>
        <end position="18"/>
    </location>
</feature>
<evidence type="ECO:0000256" key="1">
    <source>
        <dbReference type="SAM" id="SignalP"/>
    </source>
</evidence>
<dbReference type="HOGENOM" id="CLU_1003235_0_0_1"/>
<accession>A0A0D3KFH5</accession>
<sequence>MTRAAAALCLAICAGADAYERIIPTDQAHADIVGQTNYQGGQSCRSLPTVIGTASEKELSEVMRRTHSIRAVGTGANWNINNMACAAAGGFSLVTAAMCEVDELTGALPFYLAPAEGTATATAATPDIKVDEAKGVVTVKTCVTVQALNEYLAAYRTEASPTGYMLPEPGTIYAGQTVGGAVATATHAHSLVEGSWSAKVLEARLMTADGEVIEGVSEATRPLLWRALKTSGGRLGVLLDVTVRIVKHRMIKVSYGDELSASDFIIDVKQTAMHVAQA</sequence>
<evidence type="ECO:0000259" key="2">
    <source>
        <dbReference type="PROSITE" id="PS51387"/>
    </source>
</evidence>
<evidence type="ECO:0000313" key="3">
    <source>
        <dbReference type="EnsemblProtists" id="EOD34510"/>
    </source>
</evidence>
<dbReference type="AlphaFoldDB" id="A0A0D3KFH5"/>
<keyword evidence="1" id="KW-0732">Signal</keyword>
<protein>
    <recommendedName>
        <fullName evidence="2">FAD-binding PCMH-type domain-containing protein</fullName>
    </recommendedName>
</protein>
<dbReference type="Pfam" id="PF01565">
    <property type="entry name" value="FAD_binding_4"/>
    <property type="match status" value="1"/>
</dbReference>
<reference evidence="3" key="2">
    <citation type="submission" date="2024-10" db="UniProtKB">
        <authorList>
            <consortium name="EnsemblProtists"/>
        </authorList>
    </citation>
    <scope>IDENTIFICATION</scope>
</reference>
<dbReference type="Gene3D" id="3.30.465.10">
    <property type="match status" value="1"/>
</dbReference>
<dbReference type="GeneID" id="17279783"/>